<dbReference type="RefSeq" id="WP_155476796.1">
    <property type="nucleotide sequence ID" value="NZ_WNKU01000014.1"/>
</dbReference>
<evidence type="ECO:0000313" key="2">
    <source>
        <dbReference type="Proteomes" id="UP000430670"/>
    </source>
</evidence>
<dbReference type="Pfam" id="PF12953">
    <property type="entry name" value="DUF3842"/>
    <property type="match status" value="1"/>
</dbReference>
<reference evidence="1 2" key="1">
    <citation type="submission" date="2019-11" db="EMBL/GenBank/DDBJ databases">
        <title>Whole-genome sequence of a the green, strictly anaerobic photosynthetic bacterium Heliobacillus mobilis DSM 6151.</title>
        <authorList>
            <person name="Kyndt J.A."/>
            <person name="Meyer T.E."/>
        </authorList>
    </citation>
    <scope>NUCLEOTIDE SEQUENCE [LARGE SCALE GENOMIC DNA]</scope>
    <source>
        <strain evidence="1 2">DSM 6151</strain>
    </source>
</reference>
<dbReference type="InterPro" id="IPR024208">
    <property type="entry name" value="DUF3842"/>
</dbReference>
<comment type="caution">
    <text evidence="1">The sequence shown here is derived from an EMBL/GenBank/DDBJ whole genome shotgun (WGS) entry which is preliminary data.</text>
</comment>
<dbReference type="AlphaFoldDB" id="A0A6I3SLP0"/>
<organism evidence="1 2">
    <name type="scientific">Heliobacterium mobile</name>
    <name type="common">Heliobacillus mobilis</name>
    <dbReference type="NCBI Taxonomy" id="28064"/>
    <lineage>
        <taxon>Bacteria</taxon>
        <taxon>Bacillati</taxon>
        <taxon>Bacillota</taxon>
        <taxon>Clostridia</taxon>
        <taxon>Eubacteriales</taxon>
        <taxon>Heliobacteriaceae</taxon>
        <taxon>Heliobacterium</taxon>
    </lineage>
</organism>
<accession>A0A6I3SLP0</accession>
<evidence type="ECO:0000313" key="1">
    <source>
        <dbReference type="EMBL" id="MTV49696.1"/>
    </source>
</evidence>
<dbReference type="OrthoDB" id="9797117at2"/>
<protein>
    <submittedName>
        <fullName evidence="1">DUF3842 family protein</fullName>
    </submittedName>
</protein>
<proteinExistence type="predicted"/>
<keyword evidence="2" id="KW-1185">Reference proteome</keyword>
<dbReference type="EMBL" id="WNKU01000014">
    <property type="protein sequence ID" value="MTV49696.1"/>
    <property type="molecule type" value="Genomic_DNA"/>
</dbReference>
<name>A0A6I3SLP0_HELMO</name>
<gene>
    <name evidence="1" type="ORF">GJ688_12010</name>
</gene>
<sequence>MRIAVIDGQGGGIGKHIVEKLRQEFADKVELWAFGTNALATAAMMKAGANDGATGENAMVQNLSDVDIIVGSVAIVAAHSMMGEMTPVMAEAVSKSKAKKMLIPINRCRIEVVGIKSEPLPHQVHHLVKRIRDLWEVEQSV</sequence>
<dbReference type="Proteomes" id="UP000430670">
    <property type="component" value="Unassembled WGS sequence"/>
</dbReference>